<dbReference type="Pfam" id="PF05368">
    <property type="entry name" value="NmrA"/>
    <property type="match status" value="1"/>
</dbReference>
<name>A0A160NSV3_STRLU</name>
<dbReference type="Gene3D" id="3.90.25.10">
    <property type="entry name" value="UDP-galactose 4-epimerase, domain 1"/>
    <property type="match status" value="1"/>
</dbReference>
<proteinExistence type="inferred from homology"/>
<organism evidence="4 5">
    <name type="scientific">Streptomyces laurentii</name>
    <dbReference type="NCBI Taxonomy" id="39478"/>
    <lineage>
        <taxon>Bacteria</taxon>
        <taxon>Bacillati</taxon>
        <taxon>Actinomycetota</taxon>
        <taxon>Actinomycetes</taxon>
        <taxon>Kitasatosporales</taxon>
        <taxon>Streptomycetaceae</taxon>
        <taxon>Streptomyces</taxon>
    </lineage>
</organism>
<dbReference type="InterPro" id="IPR008030">
    <property type="entry name" value="NmrA-like"/>
</dbReference>
<protein>
    <recommendedName>
        <fullName evidence="3">NmrA-like domain-containing protein</fullName>
    </recommendedName>
</protein>
<dbReference type="CDD" id="cd05251">
    <property type="entry name" value="NmrA_like_SDR_a"/>
    <property type="match status" value="1"/>
</dbReference>
<dbReference type="Proteomes" id="UP000217676">
    <property type="component" value="Chromosome"/>
</dbReference>
<dbReference type="PANTHER" id="PTHR42748">
    <property type="entry name" value="NITROGEN METABOLITE REPRESSION PROTEIN NMRA FAMILY MEMBER"/>
    <property type="match status" value="1"/>
</dbReference>
<dbReference type="PANTHER" id="PTHR42748:SF7">
    <property type="entry name" value="NMRA LIKE REDOX SENSOR 1-RELATED"/>
    <property type="match status" value="1"/>
</dbReference>
<reference evidence="4 5" key="1">
    <citation type="journal article" date="2016" name="Genome Announc.">
        <title>Complete Genome Sequence of Thiostrepton-Producing Streptomyces laurentii ATCC 31255.</title>
        <authorList>
            <person name="Doi K."/>
            <person name="Fujino Y."/>
            <person name="Nagayoshi Y."/>
            <person name="Ohshima T."/>
            <person name="Ogata S."/>
        </authorList>
    </citation>
    <scope>NUCLEOTIDE SEQUENCE [LARGE SCALE GENOMIC DNA]</scope>
    <source>
        <strain evidence="4 5">ATCC 31255</strain>
    </source>
</reference>
<keyword evidence="5" id="KW-1185">Reference proteome</keyword>
<dbReference type="Gene3D" id="3.40.50.720">
    <property type="entry name" value="NAD(P)-binding Rossmann-like Domain"/>
    <property type="match status" value="1"/>
</dbReference>
<accession>A0A160NSV3</accession>
<keyword evidence="2" id="KW-0521">NADP</keyword>
<dbReference type="KEGG" id="slau:SLA_0522"/>
<dbReference type="EMBL" id="AP017424">
    <property type="protein sequence ID" value="BAU81477.1"/>
    <property type="molecule type" value="Genomic_DNA"/>
</dbReference>
<sequence length="320" mass="34509">MTTDKRIVTVCGATGNQGGGVARAILADPEGEFAVRALTRRPDSDAAKELERLGAEVVRADADDPESLGPAFEGAYGAFLVTSYWAHGTAEAEKEQAANLARAAGHAGVQHAIWSTLEDTRACIPVDDPRMPTLQGTYKVPHFDAKAEADAFFQDAAVPTTFLRATFYWENLLGSFVLRRDAEGTLVLNLPMGDKRLAGIAVADIGHVARAILHRGTDLIAATVSIAGEHLRVADMAAEMTEKLGETVAYRPLTPDEFRAQDMPGADESGNMFQFYADCEERFTGARDLTAVRALYPGLQNFATWLNGHREELAAAFPGR</sequence>
<gene>
    <name evidence="4" type="ORF">SLA_0522</name>
</gene>
<dbReference type="SUPFAM" id="SSF51735">
    <property type="entry name" value="NAD(P)-binding Rossmann-fold domains"/>
    <property type="match status" value="1"/>
</dbReference>
<evidence type="ECO:0000313" key="5">
    <source>
        <dbReference type="Proteomes" id="UP000217676"/>
    </source>
</evidence>
<evidence type="ECO:0000259" key="3">
    <source>
        <dbReference type="Pfam" id="PF05368"/>
    </source>
</evidence>
<dbReference type="InterPro" id="IPR036291">
    <property type="entry name" value="NAD(P)-bd_dom_sf"/>
</dbReference>
<evidence type="ECO:0000256" key="2">
    <source>
        <dbReference type="ARBA" id="ARBA00022857"/>
    </source>
</evidence>
<evidence type="ECO:0000256" key="1">
    <source>
        <dbReference type="ARBA" id="ARBA00006328"/>
    </source>
</evidence>
<dbReference type="AlphaFoldDB" id="A0A160NSV3"/>
<comment type="similarity">
    <text evidence="1">Belongs to the NmrA-type oxidoreductase family.</text>
</comment>
<feature type="domain" description="NmrA-like" evidence="3">
    <location>
        <begin position="5"/>
        <end position="303"/>
    </location>
</feature>
<evidence type="ECO:0000313" key="4">
    <source>
        <dbReference type="EMBL" id="BAU81477.1"/>
    </source>
</evidence>
<dbReference type="RefSeq" id="WP_359877094.1">
    <property type="nucleotide sequence ID" value="NZ_JBEYHT010000022.1"/>
</dbReference>
<dbReference type="InterPro" id="IPR051164">
    <property type="entry name" value="NmrA-like_oxidored"/>
</dbReference>